<keyword evidence="2" id="KW-1185">Reference proteome</keyword>
<accession>A0ABQ9G6I3</accession>
<sequence length="67" mass="7407">MKLNQPTGPTNNCQSRFKVMIFCDGATAQFKNKYTLSNLCFVNGISLQRAMVKVRLMLEDASNASCG</sequence>
<proteinExistence type="predicted"/>
<gene>
    <name evidence="1" type="ORF">PR048_031864</name>
</gene>
<dbReference type="Proteomes" id="UP001159363">
    <property type="component" value="Chromosome 14"/>
</dbReference>
<evidence type="ECO:0000313" key="2">
    <source>
        <dbReference type="Proteomes" id="UP001159363"/>
    </source>
</evidence>
<name>A0ABQ9G6I3_9NEOP</name>
<dbReference type="EMBL" id="JARBHB010000015">
    <property type="protein sequence ID" value="KAJ8868055.1"/>
    <property type="molecule type" value="Genomic_DNA"/>
</dbReference>
<comment type="caution">
    <text evidence="1">The sequence shown here is derived from an EMBL/GenBank/DDBJ whole genome shotgun (WGS) entry which is preliminary data.</text>
</comment>
<organism evidence="1 2">
    <name type="scientific">Dryococelus australis</name>
    <dbReference type="NCBI Taxonomy" id="614101"/>
    <lineage>
        <taxon>Eukaryota</taxon>
        <taxon>Metazoa</taxon>
        <taxon>Ecdysozoa</taxon>
        <taxon>Arthropoda</taxon>
        <taxon>Hexapoda</taxon>
        <taxon>Insecta</taxon>
        <taxon>Pterygota</taxon>
        <taxon>Neoptera</taxon>
        <taxon>Polyneoptera</taxon>
        <taxon>Phasmatodea</taxon>
        <taxon>Verophasmatodea</taxon>
        <taxon>Anareolatae</taxon>
        <taxon>Phasmatidae</taxon>
        <taxon>Eurycanthinae</taxon>
        <taxon>Dryococelus</taxon>
    </lineage>
</organism>
<evidence type="ECO:0000313" key="1">
    <source>
        <dbReference type="EMBL" id="KAJ8868055.1"/>
    </source>
</evidence>
<reference evidence="1 2" key="1">
    <citation type="submission" date="2023-02" db="EMBL/GenBank/DDBJ databases">
        <title>LHISI_Scaffold_Assembly.</title>
        <authorList>
            <person name="Stuart O.P."/>
            <person name="Cleave R."/>
            <person name="Magrath M.J.L."/>
            <person name="Mikheyev A.S."/>
        </authorList>
    </citation>
    <scope>NUCLEOTIDE SEQUENCE [LARGE SCALE GENOMIC DNA]</scope>
    <source>
        <strain evidence="1">Daus_M_001</strain>
        <tissue evidence="1">Leg muscle</tissue>
    </source>
</reference>
<protein>
    <submittedName>
        <fullName evidence="1">Uncharacterized protein</fullName>
    </submittedName>
</protein>